<evidence type="ECO:0000256" key="6">
    <source>
        <dbReference type="ARBA" id="ARBA00023242"/>
    </source>
</evidence>
<sequence length="737" mass="85152">MSVNNDNNNNNISNNGGGVDNNNLINKNNINDQSKKIIHFIWVTSEQLISCGRILQAIQCLESLIRFKQDDADSSTIVYNILDEEYKKKEDKYKKIKKKCAKKLVPFQLSYIEESITRLKIAELLYNYTLNYNDARFHLEKASLLLSSDQSSHTSLDLLCKISYFLIEIFHYGGSSNLAKQWVKRSLKYSSQLNYEWNIYFLLKESFIALKENNTQLAYQSLSTAYKISLDVLHNPFLQVLLNTIKCHFNIMLYNYQSLQETFAHSQQLINNMDQQILSISSYDGVDDNDIDTTILPPFYQYIIKFPTTNQCIQSRSLKLKIKDANMSFKQLKVYFNLVKSIYQNRIGCYKEITNTLESLLVDLQHMFNELQPTSSSSPSSSTTNQNPIPIFYFTCGPQYLSCVCYIMAGIHSRFTGEIPKSMLYFEKSIELIESQLHYVYRSTNGNITPAQMKESRSLIRLKFLIHENLFYIYSTSLELELSFQQLQQCIDIYLTYPTLFLDGAESTIYYLASLFCQSLLNFDLAKEFLHMALKKSTRFDQQIHCIIRLVSCHIYLNELDRSNALIKDYLSQLENHPQLTLRSISLFLEGFSLVTFAPELAKDKFRECLLLSNNQIGSTQLTANVLNQLAKLYLSIYPDSSQIPPSTHQNIKNMLDSSLSLSNLINDISTELYSFDIYKNLNNNNNSNSNSNNNDSNNLFEKLKVRDNIINSFPVDKIEFLRLLLKNGLQSLANNE</sequence>
<protein>
    <submittedName>
        <fullName evidence="8">Uncharacterized protein</fullName>
    </submittedName>
</protein>
<dbReference type="InterPro" id="IPR019440">
    <property type="entry name" value="MAU2"/>
</dbReference>
<dbReference type="GO" id="GO:0007064">
    <property type="term" value="P:mitotic sister chromatid cohesion"/>
    <property type="evidence" value="ECO:0007669"/>
    <property type="project" value="InterPro"/>
</dbReference>
<organism evidence="8 9">
    <name type="scientific">Polysphondylium violaceum</name>
    <dbReference type="NCBI Taxonomy" id="133409"/>
    <lineage>
        <taxon>Eukaryota</taxon>
        <taxon>Amoebozoa</taxon>
        <taxon>Evosea</taxon>
        <taxon>Eumycetozoa</taxon>
        <taxon>Dictyostelia</taxon>
        <taxon>Dictyosteliales</taxon>
        <taxon>Dictyosteliaceae</taxon>
        <taxon>Polysphondylium</taxon>
    </lineage>
</organism>
<gene>
    <name evidence="8" type="ORF">CYY_000644</name>
</gene>
<keyword evidence="3" id="KW-0132">Cell division</keyword>
<dbReference type="OrthoDB" id="19556at2759"/>
<comment type="caution">
    <text evidence="8">The sequence shown here is derived from an EMBL/GenBank/DDBJ whole genome shotgun (WGS) entry which is preliminary data.</text>
</comment>
<keyword evidence="6" id="KW-0539">Nucleus</keyword>
<evidence type="ECO:0000256" key="1">
    <source>
        <dbReference type="ARBA" id="ARBA00004123"/>
    </source>
</evidence>
<keyword evidence="9" id="KW-1185">Reference proteome</keyword>
<dbReference type="PANTHER" id="PTHR21394">
    <property type="entry name" value="MAU2 CHROMATID COHESION FACTOR HOMOLOG"/>
    <property type="match status" value="1"/>
</dbReference>
<dbReference type="GO" id="GO:0051301">
    <property type="term" value="P:cell division"/>
    <property type="evidence" value="ECO:0007669"/>
    <property type="project" value="UniProtKB-KW"/>
</dbReference>
<keyword evidence="4" id="KW-0498">Mitosis</keyword>
<keyword evidence="5" id="KW-0159">Chromosome partition</keyword>
<accession>A0A8J4Q1C9</accession>
<dbReference type="AlphaFoldDB" id="A0A8J4Q1C9"/>
<reference evidence="8" key="1">
    <citation type="submission" date="2020-01" db="EMBL/GenBank/DDBJ databases">
        <title>Development of genomics and gene disruption for Polysphondylium violaceum indicates a role for the polyketide synthase stlB in stalk morphogenesis.</title>
        <authorList>
            <person name="Narita B."/>
            <person name="Kawabe Y."/>
            <person name="Kin K."/>
            <person name="Saito T."/>
            <person name="Gibbs R."/>
            <person name="Kuspa A."/>
            <person name="Muzny D."/>
            <person name="Queller D."/>
            <person name="Richards S."/>
            <person name="Strassman J."/>
            <person name="Sucgang R."/>
            <person name="Worley K."/>
            <person name="Schaap P."/>
        </authorList>
    </citation>
    <scope>NUCLEOTIDE SEQUENCE</scope>
    <source>
        <strain evidence="8">QSvi11</strain>
    </source>
</reference>
<proteinExistence type="inferred from homology"/>
<dbReference type="EMBL" id="AJWJ01000013">
    <property type="protein sequence ID" value="KAF2078006.1"/>
    <property type="molecule type" value="Genomic_DNA"/>
</dbReference>
<evidence type="ECO:0000256" key="3">
    <source>
        <dbReference type="ARBA" id="ARBA00022618"/>
    </source>
</evidence>
<comment type="subcellular location">
    <subcellularLocation>
        <location evidence="1">Nucleus</location>
    </subcellularLocation>
</comment>
<dbReference type="Pfam" id="PF10345">
    <property type="entry name" value="Cohesin_load"/>
    <property type="match status" value="1"/>
</dbReference>
<dbReference type="Proteomes" id="UP000695562">
    <property type="component" value="Unassembled WGS sequence"/>
</dbReference>
<name>A0A8J4Q1C9_9MYCE</name>
<evidence type="ECO:0000256" key="4">
    <source>
        <dbReference type="ARBA" id="ARBA00022776"/>
    </source>
</evidence>
<keyword evidence="7" id="KW-0131">Cell cycle</keyword>
<dbReference type="GO" id="GO:0007059">
    <property type="term" value="P:chromosome segregation"/>
    <property type="evidence" value="ECO:0007669"/>
    <property type="project" value="UniProtKB-KW"/>
</dbReference>
<evidence type="ECO:0000313" key="8">
    <source>
        <dbReference type="EMBL" id="KAF2078006.1"/>
    </source>
</evidence>
<evidence type="ECO:0000313" key="9">
    <source>
        <dbReference type="Proteomes" id="UP000695562"/>
    </source>
</evidence>
<dbReference type="GO" id="GO:0005634">
    <property type="term" value="C:nucleus"/>
    <property type="evidence" value="ECO:0007669"/>
    <property type="project" value="UniProtKB-SubCell"/>
</dbReference>
<evidence type="ECO:0000256" key="2">
    <source>
        <dbReference type="ARBA" id="ARBA00008585"/>
    </source>
</evidence>
<comment type="similarity">
    <text evidence="2">Belongs to the SCC4/mau-2 family.</text>
</comment>
<evidence type="ECO:0000256" key="5">
    <source>
        <dbReference type="ARBA" id="ARBA00022829"/>
    </source>
</evidence>
<evidence type="ECO:0000256" key="7">
    <source>
        <dbReference type="ARBA" id="ARBA00023306"/>
    </source>
</evidence>